<evidence type="ECO:0000256" key="6">
    <source>
        <dbReference type="ARBA" id="ARBA00023146"/>
    </source>
</evidence>
<dbReference type="PANTHER" id="PTHR11766:SF1">
    <property type="entry name" value="TYROSINE--TRNA LIGASE"/>
    <property type="match status" value="1"/>
</dbReference>
<dbReference type="Pfam" id="PF01479">
    <property type="entry name" value="S4"/>
    <property type="match status" value="1"/>
</dbReference>
<keyword evidence="3 10" id="KW-0547">Nucleotide-binding</keyword>
<dbReference type="SUPFAM" id="SSF52374">
    <property type="entry name" value="Nucleotidylyl transferase"/>
    <property type="match status" value="1"/>
</dbReference>
<dbReference type="PRINTS" id="PR01040">
    <property type="entry name" value="TRNASYNTHTYR"/>
</dbReference>
<dbReference type="InterPro" id="IPR002305">
    <property type="entry name" value="aa-tRNA-synth_Ic"/>
</dbReference>
<dbReference type="EMBL" id="PFER01000024">
    <property type="protein sequence ID" value="PJE73637.1"/>
    <property type="molecule type" value="Genomic_DNA"/>
</dbReference>
<evidence type="ECO:0000256" key="10">
    <source>
        <dbReference type="RuleBase" id="RU363036"/>
    </source>
</evidence>
<dbReference type="PROSITE" id="PS50889">
    <property type="entry name" value="S4"/>
    <property type="match status" value="1"/>
</dbReference>
<evidence type="ECO:0000256" key="4">
    <source>
        <dbReference type="ARBA" id="ARBA00022840"/>
    </source>
</evidence>
<dbReference type="GO" id="GO:0005829">
    <property type="term" value="C:cytosol"/>
    <property type="evidence" value="ECO:0007669"/>
    <property type="project" value="TreeGrafter"/>
</dbReference>
<dbReference type="InterPro" id="IPR024088">
    <property type="entry name" value="Tyr-tRNA-ligase_bac-type"/>
</dbReference>
<feature type="domain" description="RNA-binding S4" evidence="11">
    <location>
        <begin position="336"/>
        <end position="390"/>
    </location>
</feature>
<dbReference type="Pfam" id="PF00579">
    <property type="entry name" value="tRNA-synt_1b"/>
    <property type="match status" value="1"/>
</dbReference>
<comment type="catalytic activity">
    <reaction evidence="7">
        <text>tRNA(Tyr) + L-tyrosine + ATP = L-tyrosyl-tRNA(Tyr) + AMP + diphosphate + H(+)</text>
        <dbReference type="Rhea" id="RHEA:10220"/>
        <dbReference type="Rhea" id="RHEA-COMP:9706"/>
        <dbReference type="Rhea" id="RHEA-COMP:9707"/>
        <dbReference type="ChEBI" id="CHEBI:15378"/>
        <dbReference type="ChEBI" id="CHEBI:30616"/>
        <dbReference type="ChEBI" id="CHEBI:33019"/>
        <dbReference type="ChEBI" id="CHEBI:58315"/>
        <dbReference type="ChEBI" id="CHEBI:78442"/>
        <dbReference type="ChEBI" id="CHEBI:78536"/>
        <dbReference type="ChEBI" id="CHEBI:456215"/>
        <dbReference type="EC" id="6.1.1.1"/>
    </reaction>
</comment>
<dbReference type="GO" id="GO:0003723">
    <property type="term" value="F:RNA binding"/>
    <property type="evidence" value="ECO:0007669"/>
    <property type="project" value="UniProtKB-KW"/>
</dbReference>
<dbReference type="GO" id="GO:0005524">
    <property type="term" value="F:ATP binding"/>
    <property type="evidence" value="ECO:0007669"/>
    <property type="project" value="UniProtKB-KW"/>
</dbReference>
<protein>
    <recommendedName>
        <fullName evidence="1 8">Tyrosine--tRNA ligase</fullName>
        <ecNumber evidence="1 8">6.1.1.1</ecNumber>
    </recommendedName>
</protein>
<dbReference type="CDD" id="cd00805">
    <property type="entry name" value="TyrRS_core"/>
    <property type="match status" value="1"/>
</dbReference>
<dbReference type="InterPro" id="IPR014729">
    <property type="entry name" value="Rossmann-like_a/b/a_fold"/>
</dbReference>
<proteinExistence type="inferred from homology"/>
<accession>A0A2M8LAH6</accession>
<evidence type="ECO:0000259" key="11">
    <source>
        <dbReference type="SMART" id="SM00363"/>
    </source>
</evidence>
<dbReference type="Gene3D" id="3.10.290.10">
    <property type="entry name" value="RNA-binding S4 domain"/>
    <property type="match status" value="1"/>
</dbReference>
<dbReference type="SUPFAM" id="SSF55174">
    <property type="entry name" value="Alpha-L RNA-binding motif"/>
    <property type="match status" value="1"/>
</dbReference>
<evidence type="ECO:0000256" key="1">
    <source>
        <dbReference type="ARBA" id="ARBA00013160"/>
    </source>
</evidence>
<dbReference type="Gene3D" id="3.40.50.620">
    <property type="entry name" value="HUPs"/>
    <property type="match status" value="1"/>
</dbReference>
<dbReference type="Gene3D" id="1.10.240.10">
    <property type="entry name" value="Tyrosyl-Transfer RNA Synthetase"/>
    <property type="match status" value="1"/>
</dbReference>
<evidence type="ECO:0000256" key="7">
    <source>
        <dbReference type="ARBA" id="ARBA00048248"/>
    </source>
</evidence>
<dbReference type="AlphaFoldDB" id="A0A2M8LAH6"/>
<keyword evidence="9" id="KW-0694">RNA-binding</keyword>
<evidence type="ECO:0000256" key="8">
    <source>
        <dbReference type="NCBIfam" id="TIGR00234"/>
    </source>
</evidence>
<keyword evidence="2 10" id="KW-0436">Ligase</keyword>
<dbReference type="GO" id="GO:0006437">
    <property type="term" value="P:tyrosyl-tRNA aminoacylation"/>
    <property type="evidence" value="ECO:0007669"/>
    <property type="project" value="UniProtKB-UniRule"/>
</dbReference>
<evidence type="ECO:0000256" key="5">
    <source>
        <dbReference type="ARBA" id="ARBA00022917"/>
    </source>
</evidence>
<organism evidence="12 13">
    <name type="scientific">Candidatus Terrybacteria bacterium CG10_big_fil_rev_8_21_14_0_10_41_10</name>
    <dbReference type="NCBI Taxonomy" id="1975026"/>
    <lineage>
        <taxon>Bacteria</taxon>
        <taxon>Candidatus Terryibacteriota</taxon>
    </lineage>
</organism>
<evidence type="ECO:0000313" key="12">
    <source>
        <dbReference type="EMBL" id="PJE73637.1"/>
    </source>
</evidence>
<sequence>MLKADKNKIKEILERGVGEIIDKESLVKKLESGKELRVKFGVDPTSPNIHLGRTVPLLKLRDFQELGHKIVFIIGDFTGIIGDTSDKDSERPMLSEEKVEENMASYAKQAGKIIDLDKCEVLYNSQWLSLLGFKEIGKQADAFSVNEFISRDNIRKRLNEGKRVSLREVLYPLMQGYDSVHVKADVEVGGTDQRFNILAGRELQRQYGQEPQDIIMNPLIEGLDGRKMSSSWGNTVNLLDTPNDMYGKIMSLGDELIIKYFIFATRVSLEEVEGYKKEIENGVNPRDIKMKLASEIVKFYHSDEEAKKAEDYFIKTFSKKEIPDEMPEFKPSAYDVISILMESGLAASKAEARRNMEQNGIKINGQITTDPKTEVKIGDVIQKGKRYFVRVM</sequence>
<dbReference type="InterPro" id="IPR002307">
    <property type="entry name" value="Tyr-tRNA-ligase"/>
</dbReference>
<dbReference type="InterPro" id="IPR002942">
    <property type="entry name" value="S4_RNA-bd"/>
</dbReference>
<dbReference type="Proteomes" id="UP000230959">
    <property type="component" value="Unassembled WGS sequence"/>
</dbReference>
<evidence type="ECO:0000256" key="3">
    <source>
        <dbReference type="ARBA" id="ARBA00022741"/>
    </source>
</evidence>
<name>A0A2M8LAH6_9BACT</name>
<evidence type="ECO:0000256" key="2">
    <source>
        <dbReference type="ARBA" id="ARBA00022598"/>
    </source>
</evidence>
<dbReference type="InterPro" id="IPR036986">
    <property type="entry name" value="S4_RNA-bd_sf"/>
</dbReference>
<dbReference type="CDD" id="cd00165">
    <property type="entry name" value="S4"/>
    <property type="match status" value="1"/>
</dbReference>
<dbReference type="SMART" id="SM00363">
    <property type="entry name" value="S4"/>
    <property type="match status" value="1"/>
</dbReference>
<comment type="similarity">
    <text evidence="10">Belongs to the class-I aminoacyl-tRNA synthetase family.</text>
</comment>
<reference evidence="13" key="1">
    <citation type="submission" date="2017-09" db="EMBL/GenBank/DDBJ databases">
        <title>Depth-based differentiation of microbial function through sediment-hosted aquifers and enrichment of novel symbionts in the deep terrestrial subsurface.</title>
        <authorList>
            <person name="Probst A.J."/>
            <person name="Ladd B."/>
            <person name="Jarett J.K."/>
            <person name="Geller-Mcgrath D.E."/>
            <person name="Sieber C.M.K."/>
            <person name="Emerson J.B."/>
            <person name="Anantharaman K."/>
            <person name="Thomas B.C."/>
            <person name="Malmstrom R."/>
            <person name="Stieglmeier M."/>
            <person name="Klingl A."/>
            <person name="Woyke T."/>
            <person name="Ryan C.M."/>
            <person name="Banfield J.F."/>
        </authorList>
    </citation>
    <scope>NUCLEOTIDE SEQUENCE [LARGE SCALE GENOMIC DNA]</scope>
</reference>
<dbReference type="NCBIfam" id="TIGR00234">
    <property type="entry name" value="tyrS"/>
    <property type="match status" value="1"/>
</dbReference>
<comment type="caution">
    <text evidence="12">The sequence shown here is derived from an EMBL/GenBank/DDBJ whole genome shotgun (WGS) entry which is preliminary data.</text>
</comment>
<keyword evidence="6 10" id="KW-0030">Aminoacyl-tRNA synthetase</keyword>
<keyword evidence="5 10" id="KW-0648">Protein biosynthesis</keyword>
<gene>
    <name evidence="12" type="ORF">COV02_01495</name>
</gene>
<dbReference type="EC" id="6.1.1.1" evidence="1 8"/>
<dbReference type="PANTHER" id="PTHR11766">
    <property type="entry name" value="TYROSYL-TRNA SYNTHETASE"/>
    <property type="match status" value="1"/>
</dbReference>
<keyword evidence="4 10" id="KW-0067">ATP-binding</keyword>
<evidence type="ECO:0000256" key="9">
    <source>
        <dbReference type="PROSITE-ProRule" id="PRU00182"/>
    </source>
</evidence>
<evidence type="ECO:0000313" key="13">
    <source>
        <dbReference type="Proteomes" id="UP000230959"/>
    </source>
</evidence>
<dbReference type="GO" id="GO:0004831">
    <property type="term" value="F:tyrosine-tRNA ligase activity"/>
    <property type="evidence" value="ECO:0007669"/>
    <property type="project" value="UniProtKB-UniRule"/>
</dbReference>